<dbReference type="AlphaFoldDB" id="A0A219ASY3"/>
<evidence type="ECO:0000313" key="1">
    <source>
        <dbReference type="EMBL" id="OWT43295.1"/>
    </source>
</evidence>
<keyword evidence="2" id="KW-1185">Reference proteome</keyword>
<name>A0A219ASY3_METCM</name>
<protein>
    <submittedName>
        <fullName evidence="1">Uncharacterized protein</fullName>
    </submittedName>
</protein>
<accession>A0A219ASY3</accession>
<evidence type="ECO:0000313" key="2">
    <source>
        <dbReference type="Proteomes" id="UP000078397"/>
    </source>
</evidence>
<reference evidence="1 2" key="1">
    <citation type="journal article" date="2016" name="PLoS Pathog.">
        <title>Biosynthesis of antibiotic leucinostatins in bio-control fungus Purpureocillium lilacinum and their inhibition on phytophthora revealed by genome mining.</title>
        <authorList>
            <person name="Wang G."/>
            <person name="Liu Z."/>
            <person name="Lin R."/>
            <person name="Li E."/>
            <person name="Mao Z."/>
            <person name="Ling J."/>
            <person name="Yang Y."/>
            <person name="Yin W.B."/>
            <person name="Xie B."/>
        </authorList>
    </citation>
    <scope>NUCLEOTIDE SEQUENCE [LARGE SCALE GENOMIC DNA]</scope>
    <source>
        <strain evidence="1">170</strain>
    </source>
</reference>
<dbReference type="Proteomes" id="UP000078397">
    <property type="component" value="Unassembled WGS sequence"/>
</dbReference>
<gene>
    <name evidence="1" type="ORF">VFPPC_17542</name>
</gene>
<proteinExistence type="predicted"/>
<organism evidence="1 2">
    <name type="scientific">Pochonia chlamydosporia 170</name>
    <dbReference type="NCBI Taxonomy" id="1380566"/>
    <lineage>
        <taxon>Eukaryota</taxon>
        <taxon>Fungi</taxon>
        <taxon>Dikarya</taxon>
        <taxon>Ascomycota</taxon>
        <taxon>Pezizomycotina</taxon>
        <taxon>Sordariomycetes</taxon>
        <taxon>Hypocreomycetidae</taxon>
        <taxon>Hypocreales</taxon>
        <taxon>Clavicipitaceae</taxon>
        <taxon>Pochonia</taxon>
    </lineage>
</organism>
<dbReference type="EMBL" id="LSBJ02000002">
    <property type="protein sequence ID" value="OWT43295.1"/>
    <property type="molecule type" value="Genomic_DNA"/>
</dbReference>
<dbReference type="GeneID" id="33936493"/>
<sequence length="186" mass="20233">MNLASSAGCTICRPYHNTDLLAWPLECSEQAIATTSTPSKTVCLAQPKPDELHVHHSLRGLDYRLASWLGLPHFLGLSTSRRRTMGQNTLFGTFDLDSNAKRSAMGCRLCPPRLSARPPSSSPLVELLVVTYSLHFDIPLELKSIAYANPLLVLSGAVSSAGKHNVSIQNQGILGYIQVSTNLHIK</sequence>
<dbReference type="KEGG" id="pchm:VFPPC_17542"/>
<comment type="caution">
    <text evidence="1">The sequence shown here is derived from an EMBL/GenBank/DDBJ whole genome shotgun (WGS) entry which is preliminary data.</text>
</comment>
<dbReference type="RefSeq" id="XP_022285731.1">
    <property type="nucleotide sequence ID" value="XM_022429242.1"/>
</dbReference>